<gene>
    <name evidence="7" type="ORF">A4U43_C10F11220</name>
</gene>
<dbReference type="PRINTS" id="PR00463">
    <property type="entry name" value="EP450I"/>
</dbReference>
<keyword evidence="5" id="KW-0560">Oxidoreductase</keyword>
<organism evidence="7 8">
    <name type="scientific">Asparagus officinalis</name>
    <name type="common">Garden asparagus</name>
    <dbReference type="NCBI Taxonomy" id="4686"/>
    <lineage>
        <taxon>Eukaryota</taxon>
        <taxon>Viridiplantae</taxon>
        <taxon>Streptophyta</taxon>
        <taxon>Embryophyta</taxon>
        <taxon>Tracheophyta</taxon>
        <taxon>Spermatophyta</taxon>
        <taxon>Magnoliopsida</taxon>
        <taxon>Liliopsida</taxon>
        <taxon>Asparagales</taxon>
        <taxon>Asparagaceae</taxon>
        <taxon>Asparagoideae</taxon>
        <taxon>Asparagus</taxon>
    </lineage>
</organism>
<evidence type="ECO:0000256" key="4">
    <source>
        <dbReference type="PIRSR" id="PIRSR602401-1"/>
    </source>
</evidence>
<name>A0A5P1E295_ASPOF</name>
<dbReference type="SUPFAM" id="SSF48264">
    <property type="entry name" value="Cytochrome P450"/>
    <property type="match status" value="1"/>
</dbReference>
<evidence type="ECO:0000256" key="1">
    <source>
        <dbReference type="ARBA" id="ARBA00010617"/>
    </source>
</evidence>
<dbReference type="GO" id="GO:0004497">
    <property type="term" value="F:monooxygenase activity"/>
    <property type="evidence" value="ECO:0007669"/>
    <property type="project" value="UniProtKB-KW"/>
</dbReference>
<feature type="signal peptide" evidence="6">
    <location>
        <begin position="1"/>
        <end position="19"/>
    </location>
</feature>
<evidence type="ECO:0008006" key="9">
    <source>
        <dbReference type="Google" id="ProtNLM"/>
    </source>
</evidence>
<keyword evidence="3 4" id="KW-0408">Iron</keyword>
<dbReference type="AlphaFoldDB" id="A0A5P1E295"/>
<evidence type="ECO:0000256" key="2">
    <source>
        <dbReference type="ARBA" id="ARBA00022723"/>
    </source>
</evidence>
<dbReference type="EMBL" id="CM007390">
    <property type="protein sequence ID" value="ONK56650.1"/>
    <property type="molecule type" value="Genomic_DNA"/>
</dbReference>
<keyword evidence="5" id="KW-0503">Monooxygenase</keyword>
<dbReference type="Gramene" id="ONK56650">
    <property type="protein sequence ID" value="ONK56650"/>
    <property type="gene ID" value="A4U43_C10F11220"/>
</dbReference>
<evidence type="ECO:0000313" key="7">
    <source>
        <dbReference type="EMBL" id="ONK56650.1"/>
    </source>
</evidence>
<keyword evidence="2 4" id="KW-0479">Metal-binding</keyword>
<keyword evidence="4 5" id="KW-0349">Heme</keyword>
<dbReference type="InterPro" id="IPR036396">
    <property type="entry name" value="Cyt_P450_sf"/>
</dbReference>
<dbReference type="FunFam" id="1.10.630.10:FF:000011">
    <property type="entry name" value="Cytochrome P450 83B1"/>
    <property type="match status" value="1"/>
</dbReference>
<keyword evidence="8" id="KW-1185">Reference proteome</keyword>
<proteinExistence type="inferred from homology"/>
<feature type="binding site" description="axial binding residue" evidence="4">
    <location>
        <position position="436"/>
    </location>
    <ligand>
        <name>heme</name>
        <dbReference type="ChEBI" id="CHEBI:30413"/>
    </ligand>
    <ligandPart>
        <name>Fe</name>
        <dbReference type="ChEBI" id="CHEBI:18248"/>
    </ligandPart>
</feature>
<dbReference type="GO" id="GO:0016705">
    <property type="term" value="F:oxidoreductase activity, acting on paired donors, with incorporation or reduction of molecular oxygen"/>
    <property type="evidence" value="ECO:0007669"/>
    <property type="project" value="InterPro"/>
</dbReference>
<dbReference type="OMA" id="WRSQRRF"/>
<feature type="chain" id="PRO_5024363355" description="Cytochrome P450" evidence="6">
    <location>
        <begin position="20"/>
        <end position="498"/>
    </location>
</feature>
<dbReference type="GO" id="GO:0005506">
    <property type="term" value="F:iron ion binding"/>
    <property type="evidence" value="ECO:0007669"/>
    <property type="project" value="InterPro"/>
</dbReference>
<dbReference type="OrthoDB" id="1470350at2759"/>
<evidence type="ECO:0000256" key="5">
    <source>
        <dbReference type="RuleBase" id="RU000461"/>
    </source>
</evidence>
<protein>
    <recommendedName>
        <fullName evidence="9">Cytochrome P450</fullName>
    </recommendedName>
</protein>
<dbReference type="GO" id="GO:0020037">
    <property type="term" value="F:heme binding"/>
    <property type="evidence" value="ECO:0007669"/>
    <property type="project" value="InterPro"/>
</dbReference>
<dbReference type="Gene3D" id="1.10.630.10">
    <property type="entry name" value="Cytochrome P450"/>
    <property type="match status" value="1"/>
</dbReference>
<dbReference type="Proteomes" id="UP000243459">
    <property type="component" value="Chromosome 10"/>
</dbReference>
<dbReference type="CDD" id="cd11072">
    <property type="entry name" value="CYP71-like"/>
    <property type="match status" value="1"/>
</dbReference>
<dbReference type="PRINTS" id="PR00385">
    <property type="entry name" value="P450"/>
</dbReference>
<dbReference type="InterPro" id="IPR002401">
    <property type="entry name" value="Cyt_P450_E_grp-I"/>
</dbReference>
<evidence type="ECO:0000313" key="8">
    <source>
        <dbReference type="Proteomes" id="UP000243459"/>
    </source>
</evidence>
<comment type="cofactor">
    <cofactor evidence="4">
        <name>heme</name>
        <dbReference type="ChEBI" id="CHEBI:30413"/>
    </cofactor>
</comment>
<accession>A0A5P1E295</accession>
<dbReference type="Pfam" id="PF00067">
    <property type="entry name" value="p450"/>
    <property type="match status" value="1"/>
</dbReference>
<dbReference type="InterPro" id="IPR017972">
    <property type="entry name" value="Cyt_P450_CS"/>
</dbReference>
<dbReference type="InterPro" id="IPR001128">
    <property type="entry name" value="Cyt_P450"/>
</dbReference>
<sequence length="498" mass="56552">MPLILVILLLLPILLLVIRREKSTSSKLPPCPPKLPLIGNLHQLGSLPHQSLHALSVKYGPLMLLKLGEIPTLIVSSSDMAREIMRTHDHIFASRPSLLTSDILLNGATDVVFAPYGEHWRQMRKLCVNHLLSAKMVQSFRLMREEEVSSMLTRISGLVNMSEVLNLFTSKILFNAISGKFFVEEEGRINVFCKLIRENIAILAQFSVSDFFPSLGWLDLVFGVGARARATAKKWDDVLDEVIEDHVKRSNETGDADDQEERADFVSVLMALQEDDNTGFTLNRNIIKAILQDMIAAGTETSFLVLDWGMTELVRNPGTMKKLKDEVRSVAGSETVVREEDISKMFYLKAVIKEILRLHPPVPLLIPRESMDHCNVQQYEVPSKTRVLINAWSMGRDPKVWEDPEEFRPERFLDSDIDFRGQCFEFVPFGAGRRICPGMHFAAANLELALANLMYRFDWELPDGMKSEDLDMGDSPGLTTRRRQNLHLVARPFQRVKR</sequence>
<evidence type="ECO:0000256" key="6">
    <source>
        <dbReference type="SAM" id="SignalP"/>
    </source>
</evidence>
<dbReference type="PROSITE" id="PS00086">
    <property type="entry name" value="CYTOCHROME_P450"/>
    <property type="match status" value="1"/>
</dbReference>
<reference evidence="8" key="1">
    <citation type="journal article" date="2017" name="Nat. Commun.">
        <title>The asparagus genome sheds light on the origin and evolution of a young Y chromosome.</title>
        <authorList>
            <person name="Harkess A."/>
            <person name="Zhou J."/>
            <person name="Xu C."/>
            <person name="Bowers J.E."/>
            <person name="Van der Hulst R."/>
            <person name="Ayyampalayam S."/>
            <person name="Mercati F."/>
            <person name="Riccardi P."/>
            <person name="McKain M.R."/>
            <person name="Kakrana A."/>
            <person name="Tang H."/>
            <person name="Ray J."/>
            <person name="Groenendijk J."/>
            <person name="Arikit S."/>
            <person name="Mathioni S.M."/>
            <person name="Nakano M."/>
            <person name="Shan H."/>
            <person name="Telgmann-Rauber A."/>
            <person name="Kanno A."/>
            <person name="Yue Z."/>
            <person name="Chen H."/>
            <person name="Li W."/>
            <person name="Chen Y."/>
            <person name="Xu X."/>
            <person name="Zhang Y."/>
            <person name="Luo S."/>
            <person name="Chen H."/>
            <person name="Gao J."/>
            <person name="Mao Z."/>
            <person name="Pires J.C."/>
            <person name="Luo M."/>
            <person name="Kudrna D."/>
            <person name="Wing R.A."/>
            <person name="Meyers B.C."/>
            <person name="Yi K."/>
            <person name="Kong H."/>
            <person name="Lavrijsen P."/>
            <person name="Sunseri F."/>
            <person name="Falavigna A."/>
            <person name="Ye Y."/>
            <person name="Leebens-Mack J.H."/>
            <person name="Chen G."/>
        </authorList>
    </citation>
    <scope>NUCLEOTIDE SEQUENCE [LARGE SCALE GENOMIC DNA]</scope>
    <source>
        <strain evidence="8">cv. DH0086</strain>
    </source>
</reference>
<comment type="similarity">
    <text evidence="1 5">Belongs to the cytochrome P450 family.</text>
</comment>
<dbReference type="PANTHER" id="PTHR47955">
    <property type="entry name" value="CYTOCHROME P450 FAMILY 71 PROTEIN"/>
    <property type="match status" value="1"/>
</dbReference>
<dbReference type="PANTHER" id="PTHR47955:SF14">
    <property type="entry name" value="OS01G0543600 PROTEIN"/>
    <property type="match status" value="1"/>
</dbReference>
<evidence type="ECO:0000256" key="3">
    <source>
        <dbReference type="ARBA" id="ARBA00023004"/>
    </source>
</evidence>
<keyword evidence="6" id="KW-0732">Signal</keyword>